<evidence type="ECO:0000256" key="1">
    <source>
        <dbReference type="ARBA" id="ARBA00022503"/>
    </source>
</evidence>
<sequence>MLIRTITLRDLDSLYQIAVESGPGFTSLMPDRDALAQKIEHSMKSFERRVDNPTNEQYLFVLEDEHNHEIMGTTGIQASVGLDRPLHHFKRDRTTGPAGLARETLTRCEHYAGCTEICSLYLRPDYRQANAGKLLSKVRFLFMALHPKRFANTVIAEMRGVSDTHGHSPFWNWLRHQVVDLDFSTVTQLSAQSDARFLEQLVPPGPFDIAAMTIEAQAVIGQVHPDTRPALHLLEQEGFRHRGLVDLFDAGPTVECARDAITSVRNSGLYRGLYGGTRMTAHTGFPLIVANGQCSGFRATIIDSIPGGDEPEQVPLPTGIQRKLGLNGGDPVCALPLVKNRPTLNTSDEMSAHQEFRHAQ</sequence>
<dbReference type="OrthoDB" id="21121at2"/>
<dbReference type="Pfam" id="PF04958">
    <property type="entry name" value="AstA"/>
    <property type="match status" value="1"/>
</dbReference>
<keyword evidence="2" id="KW-0808">Transferase</keyword>
<evidence type="ECO:0000256" key="3">
    <source>
        <dbReference type="ARBA" id="ARBA00023315"/>
    </source>
</evidence>
<accession>A0A1M2UW85</accession>
<keyword evidence="5" id="KW-1185">Reference proteome</keyword>
<comment type="caution">
    <text evidence="4">The sequence shown here is derived from an EMBL/GenBank/DDBJ whole genome shotgun (WGS) entry which is preliminary data.</text>
</comment>
<dbReference type="PANTHER" id="PTHR30420">
    <property type="entry name" value="N-SUCCINYLARGININE DIHYDROLASE"/>
    <property type="match status" value="1"/>
</dbReference>
<dbReference type="Gene3D" id="3.40.630.30">
    <property type="match status" value="1"/>
</dbReference>
<dbReference type="SUPFAM" id="SSF55729">
    <property type="entry name" value="Acyl-CoA N-acyltransferases (Nat)"/>
    <property type="match status" value="1"/>
</dbReference>
<dbReference type="InterPro" id="IPR016181">
    <property type="entry name" value="Acyl_CoA_acyltransferase"/>
</dbReference>
<gene>
    <name evidence="4" type="ORF">BEE62_05580</name>
</gene>
<evidence type="ECO:0000313" key="5">
    <source>
        <dbReference type="Proteomes" id="UP000183986"/>
    </source>
</evidence>
<dbReference type="EMBL" id="MPKY01000001">
    <property type="protein sequence ID" value="OJS99594.1"/>
    <property type="molecule type" value="Genomic_DNA"/>
</dbReference>
<evidence type="ECO:0000313" key="4">
    <source>
        <dbReference type="EMBL" id="OJS99594.1"/>
    </source>
</evidence>
<keyword evidence="3" id="KW-0012">Acyltransferase</keyword>
<dbReference type="AlphaFoldDB" id="A0A1M2UW85"/>
<dbReference type="Proteomes" id="UP000183986">
    <property type="component" value="Unassembled WGS sequence"/>
</dbReference>
<dbReference type="GO" id="GO:0006527">
    <property type="term" value="P:L-arginine catabolic process"/>
    <property type="evidence" value="ECO:0007669"/>
    <property type="project" value="InterPro"/>
</dbReference>
<proteinExistence type="predicted"/>
<name>A0A1M2UW85_MARNT</name>
<dbReference type="GO" id="GO:0008791">
    <property type="term" value="F:arginine N-succinyltransferase activity"/>
    <property type="evidence" value="ECO:0007669"/>
    <property type="project" value="InterPro"/>
</dbReference>
<dbReference type="InterPro" id="IPR007041">
    <property type="entry name" value="Arg_succinylTrfase_AstA/AruG"/>
</dbReference>
<keyword evidence="1" id="KW-0056">Arginine metabolism</keyword>
<dbReference type="NCBIfam" id="TIGR03243">
    <property type="entry name" value="arg_catab_AOST"/>
    <property type="match status" value="1"/>
</dbReference>
<dbReference type="RefSeq" id="WP_072676594.1">
    <property type="nucleotide sequence ID" value="NZ_MPKY01000001.1"/>
</dbReference>
<dbReference type="PANTHER" id="PTHR30420:SF1">
    <property type="entry name" value="ARGININE N-SUCCINYLTRANSFERASE"/>
    <property type="match status" value="1"/>
</dbReference>
<protein>
    <submittedName>
        <fullName evidence="4">Arginine N-succinyltransferase</fullName>
    </submittedName>
</protein>
<organism evidence="4 5">
    <name type="scientific">Marinobacter nauticus</name>
    <name type="common">Marinobacter hydrocarbonoclasticus</name>
    <name type="synonym">Marinobacter aquaeolei</name>
    <dbReference type="NCBI Taxonomy" id="2743"/>
    <lineage>
        <taxon>Bacteria</taxon>
        <taxon>Pseudomonadati</taxon>
        <taxon>Pseudomonadota</taxon>
        <taxon>Gammaproteobacteria</taxon>
        <taxon>Pseudomonadales</taxon>
        <taxon>Marinobacteraceae</taxon>
        <taxon>Marinobacter</taxon>
    </lineage>
</organism>
<reference evidence="4" key="1">
    <citation type="submission" date="2016-11" db="EMBL/GenBank/DDBJ databases">
        <title>Draft Genome Sequence of Marinobacter hydrocarbonoclasticus strain STW2, a polyaromatic aromatic hydrocarbon degrading and denitrifying bacterium from rhizosphere of Seagrass Enhalus acodoides.</title>
        <authorList>
            <person name="Ling J."/>
            <person name="Dong J."/>
        </authorList>
    </citation>
    <scope>NUCLEOTIDE SEQUENCE [LARGE SCALE GENOMIC DNA]</scope>
    <source>
        <strain evidence="4">STW2</strain>
    </source>
</reference>
<evidence type="ECO:0000256" key="2">
    <source>
        <dbReference type="ARBA" id="ARBA00022679"/>
    </source>
</evidence>